<dbReference type="GO" id="GO:0005524">
    <property type="term" value="F:ATP binding"/>
    <property type="evidence" value="ECO:0007669"/>
    <property type="project" value="UniProtKB-KW"/>
</dbReference>
<dbReference type="Ensembl" id="ENSSGRT00000117512.1">
    <property type="protein sequence ID" value="ENSSGRP00000110621.1"/>
    <property type="gene ID" value="ENSSGRG00000054433.1"/>
</dbReference>
<accession>A0A672TAI4</accession>
<name>A0A672TAI4_SINGR</name>
<dbReference type="InterPro" id="IPR011009">
    <property type="entry name" value="Kinase-like_dom_sf"/>
</dbReference>
<dbReference type="InterPro" id="IPR001245">
    <property type="entry name" value="Ser-Thr/Tyr_kinase_cat_dom"/>
</dbReference>
<sequence length="356" mass="40386">RRSRVCVFTGVEVSRSLSEKCVSKCHYAMASLGASFVQIKFDDILFYENCGGGSFGSVYRARWLSQDKEVAVKKLLKIEKEAEILSVLSHRNIIQFYGAVLEAPNYGIVTEYASGGSLFDYLSSAESEDISMKQIMTWAMDIARGMHYLHAEAPLTICDFGASKFQSHTTHMSLVGTFPWMAPEVIQSLPVSETCDTYSYGVVLWEMLTREVPFKGLEGLQVAWLVVEKSERLTIPSSCPASFACLMRSCWLTEPKDRPLFKHILSTLESMWSDSHLTEECNTFLHNKAEWSRCEIEATLERLKRLERDLSTKEQELKERERRLKMWERKLIEQSNTPVSLCLSLTAAHGGLDSSL</sequence>
<evidence type="ECO:0000313" key="8">
    <source>
        <dbReference type="Proteomes" id="UP000472262"/>
    </source>
</evidence>
<keyword evidence="1" id="KW-0808">Transferase</keyword>
<evidence type="ECO:0000259" key="6">
    <source>
        <dbReference type="PROSITE" id="PS50011"/>
    </source>
</evidence>
<feature type="coiled-coil region" evidence="5">
    <location>
        <begin position="289"/>
        <end position="337"/>
    </location>
</feature>
<dbReference type="InParanoid" id="A0A672TAI4"/>
<feature type="domain" description="Protein kinase" evidence="6">
    <location>
        <begin position="44"/>
        <end position="285"/>
    </location>
</feature>
<dbReference type="AlphaFoldDB" id="A0A672TAI4"/>
<keyword evidence="4" id="KW-0067">ATP-binding</keyword>
<reference evidence="7" key="1">
    <citation type="submission" date="2025-08" db="UniProtKB">
        <authorList>
            <consortium name="Ensembl"/>
        </authorList>
    </citation>
    <scope>IDENTIFICATION</scope>
</reference>
<dbReference type="PANTHER" id="PTHR44329">
    <property type="entry name" value="SERINE/THREONINE-PROTEIN KINASE TNNI3K-RELATED"/>
    <property type="match status" value="1"/>
</dbReference>
<keyword evidence="8" id="KW-1185">Reference proteome</keyword>
<organism evidence="7 8">
    <name type="scientific">Sinocyclocheilus grahami</name>
    <name type="common">Dianchi golden-line fish</name>
    <name type="synonym">Barbus grahami</name>
    <dbReference type="NCBI Taxonomy" id="75366"/>
    <lineage>
        <taxon>Eukaryota</taxon>
        <taxon>Metazoa</taxon>
        <taxon>Chordata</taxon>
        <taxon>Craniata</taxon>
        <taxon>Vertebrata</taxon>
        <taxon>Euteleostomi</taxon>
        <taxon>Actinopterygii</taxon>
        <taxon>Neopterygii</taxon>
        <taxon>Teleostei</taxon>
        <taxon>Ostariophysi</taxon>
        <taxon>Cypriniformes</taxon>
        <taxon>Cyprinidae</taxon>
        <taxon>Cyprininae</taxon>
        <taxon>Sinocyclocheilus</taxon>
    </lineage>
</organism>
<dbReference type="GO" id="GO:0005737">
    <property type="term" value="C:cytoplasm"/>
    <property type="evidence" value="ECO:0007669"/>
    <property type="project" value="TreeGrafter"/>
</dbReference>
<dbReference type="PROSITE" id="PS50011">
    <property type="entry name" value="PROTEIN_KINASE_DOM"/>
    <property type="match status" value="1"/>
</dbReference>
<dbReference type="InterPro" id="IPR051681">
    <property type="entry name" value="Ser/Thr_Kinases-Pseudokinases"/>
</dbReference>
<dbReference type="Proteomes" id="UP000472262">
    <property type="component" value="Unassembled WGS sequence"/>
</dbReference>
<dbReference type="PANTHER" id="PTHR44329:SF288">
    <property type="entry name" value="MITOGEN-ACTIVATED PROTEIN KINASE KINASE KINASE 20"/>
    <property type="match status" value="1"/>
</dbReference>
<evidence type="ECO:0000256" key="4">
    <source>
        <dbReference type="ARBA" id="ARBA00022840"/>
    </source>
</evidence>
<proteinExistence type="predicted"/>
<evidence type="ECO:0000256" key="1">
    <source>
        <dbReference type="ARBA" id="ARBA00022679"/>
    </source>
</evidence>
<keyword evidence="2" id="KW-0547">Nucleotide-binding</keyword>
<reference evidence="7" key="2">
    <citation type="submission" date="2025-09" db="UniProtKB">
        <authorList>
            <consortium name="Ensembl"/>
        </authorList>
    </citation>
    <scope>IDENTIFICATION</scope>
</reference>
<keyword evidence="5" id="KW-0175">Coiled coil</keyword>
<protein>
    <submittedName>
        <fullName evidence="7">Mitogen-activated protein kinase kinase kinase 20</fullName>
    </submittedName>
</protein>
<keyword evidence="3" id="KW-0418">Kinase</keyword>
<dbReference type="SUPFAM" id="SSF56112">
    <property type="entry name" value="Protein kinase-like (PK-like)"/>
    <property type="match status" value="1"/>
</dbReference>
<gene>
    <name evidence="7" type="primary">LOC107602297</name>
</gene>
<dbReference type="Gene3D" id="3.30.200.20">
    <property type="entry name" value="Phosphorylase Kinase, domain 1"/>
    <property type="match status" value="1"/>
</dbReference>
<evidence type="ECO:0000256" key="3">
    <source>
        <dbReference type="ARBA" id="ARBA00022777"/>
    </source>
</evidence>
<dbReference type="Pfam" id="PF07714">
    <property type="entry name" value="PK_Tyr_Ser-Thr"/>
    <property type="match status" value="2"/>
</dbReference>
<dbReference type="OMA" id="AIRSSFC"/>
<evidence type="ECO:0000256" key="5">
    <source>
        <dbReference type="SAM" id="Coils"/>
    </source>
</evidence>
<dbReference type="GO" id="GO:0004709">
    <property type="term" value="F:MAP kinase kinase kinase activity"/>
    <property type="evidence" value="ECO:0007669"/>
    <property type="project" value="TreeGrafter"/>
</dbReference>
<dbReference type="FunFam" id="3.30.200.20:FF:000220">
    <property type="entry name" value="mitogen-activated protein kinase kinase kinase 20 isoform X1"/>
    <property type="match status" value="1"/>
</dbReference>
<dbReference type="Gene3D" id="1.10.510.10">
    <property type="entry name" value="Transferase(Phosphotransferase) domain 1"/>
    <property type="match status" value="1"/>
</dbReference>
<evidence type="ECO:0000313" key="7">
    <source>
        <dbReference type="Ensembl" id="ENSSGRP00000110621.1"/>
    </source>
</evidence>
<dbReference type="InterPro" id="IPR000719">
    <property type="entry name" value="Prot_kinase_dom"/>
</dbReference>
<evidence type="ECO:0000256" key="2">
    <source>
        <dbReference type="ARBA" id="ARBA00022741"/>
    </source>
</evidence>